<dbReference type="AlphaFoldDB" id="A0A0F9DQC4"/>
<name>A0A0F9DQC4_9ZZZZ</name>
<reference evidence="2" key="1">
    <citation type="journal article" date="2015" name="Nature">
        <title>Complex archaea that bridge the gap between prokaryotes and eukaryotes.</title>
        <authorList>
            <person name="Spang A."/>
            <person name="Saw J.H."/>
            <person name="Jorgensen S.L."/>
            <person name="Zaremba-Niedzwiedzka K."/>
            <person name="Martijn J."/>
            <person name="Lind A.E."/>
            <person name="van Eijk R."/>
            <person name="Schleper C."/>
            <person name="Guy L."/>
            <person name="Ettema T.J."/>
        </authorList>
    </citation>
    <scope>NUCLEOTIDE SEQUENCE</scope>
</reference>
<accession>A0A0F9DQC4</accession>
<feature type="region of interest" description="Disordered" evidence="1">
    <location>
        <begin position="275"/>
        <end position="311"/>
    </location>
</feature>
<gene>
    <name evidence="2" type="ORF">LCGC14_2170580</name>
</gene>
<sequence>FQNPAFKEIGDIIVGAKRLLGRDYSLEFTNQLRAPRLGSFSLSTNTVKISSLIRDRDQFESTFVHEHLHALTVGLVKRFENDKSLPEGVQPVLETLNGMRLDLRKQFEHDPAFKTFLEKVDRMSKDDEASESFTSLEFAMFYPMLNLREFITGVMTNERFQRRLNEIQYTEDKTMLDRFSDLIQSLLEVIGDTFGFQVNDQSVFAKAVNDIVGLTLIGEQAIDIASEGVVDNFQYFGRTYQIQLHISEDGRTYASDVLNHAGTFEQKEKILKAYSENPDLDPQRKDGKEFRDTSPPSIDDSTPQLPSEEGPEVDMALAFEEGTEELGTDVGTFMKGLSKSERATFRQLRKEGLIFTECD</sequence>
<comment type="caution">
    <text evidence="2">The sequence shown here is derived from an EMBL/GenBank/DDBJ whole genome shotgun (WGS) entry which is preliminary data.</text>
</comment>
<feature type="compositionally biased region" description="Polar residues" evidence="1">
    <location>
        <begin position="294"/>
        <end position="305"/>
    </location>
</feature>
<dbReference type="EMBL" id="LAZR01028014">
    <property type="protein sequence ID" value="KKL63889.1"/>
    <property type="molecule type" value="Genomic_DNA"/>
</dbReference>
<feature type="compositionally biased region" description="Basic and acidic residues" evidence="1">
    <location>
        <begin position="281"/>
        <end position="292"/>
    </location>
</feature>
<protein>
    <submittedName>
        <fullName evidence="2">Uncharacterized protein</fullName>
    </submittedName>
</protein>
<evidence type="ECO:0000256" key="1">
    <source>
        <dbReference type="SAM" id="MobiDB-lite"/>
    </source>
</evidence>
<organism evidence="2">
    <name type="scientific">marine sediment metagenome</name>
    <dbReference type="NCBI Taxonomy" id="412755"/>
    <lineage>
        <taxon>unclassified sequences</taxon>
        <taxon>metagenomes</taxon>
        <taxon>ecological metagenomes</taxon>
    </lineage>
</organism>
<proteinExistence type="predicted"/>
<feature type="non-terminal residue" evidence="2">
    <location>
        <position position="1"/>
    </location>
</feature>
<evidence type="ECO:0000313" key="2">
    <source>
        <dbReference type="EMBL" id="KKL63889.1"/>
    </source>
</evidence>